<dbReference type="Proteomes" id="UP000499080">
    <property type="component" value="Unassembled WGS sequence"/>
</dbReference>
<feature type="region of interest" description="Disordered" evidence="1">
    <location>
        <begin position="1"/>
        <end position="59"/>
    </location>
</feature>
<dbReference type="EMBL" id="BGPR01053853">
    <property type="protein sequence ID" value="GBO30655.1"/>
    <property type="molecule type" value="Genomic_DNA"/>
</dbReference>
<name>A0A4Y2W0D8_ARAVE</name>
<dbReference type="Pfam" id="PF21107">
    <property type="entry name" value="STPRs"/>
    <property type="match status" value="1"/>
</dbReference>
<evidence type="ECO:0000313" key="3">
    <source>
        <dbReference type="EMBL" id="GBO30655.1"/>
    </source>
</evidence>
<dbReference type="InterPro" id="IPR048998">
    <property type="entry name" value="STPR"/>
</dbReference>
<comment type="caution">
    <text evidence="3">The sequence shown here is derived from an EMBL/GenBank/DDBJ whole genome shotgun (WGS) entry which is preliminary data.</text>
</comment>
<proteinExistence type="predicted"/>
<evidence type="ECO:0000259" key="2">
    <source>
        <dbReference type="Pfam" id="PF21107"/>
    </source>
</evidence>
<evidence type="ECO:0000313" key="4">
    <source>
        <dbReference type="Proteomes" id="UP000499080"/>
    </source>
</evidence>
<dbReference type="AlphaFoldDB" id="A0A4Y2W0D8"/>
<organism evidence="3 4">
    <name type="scientific">Araneus ventricosus</name>
    <name type="common">Orbweaver spider</name>
    <name type="synonym">Epeira ventricosa</name>
    <dbReference type="NCBI Taxonomy" id="182803"/>
    <lineage>
        <taxon>Eukaryota</taxon>
        <taxon>Metazoa</taxon>
        <taxon>Ecdysozoa</taxon>
        <taxon>Arthropoda</taxon>
        <taxon>Chelicerata</taxon>
        <taxon>Arachnida</taxon>
        <taxon>Araneae</taxon>
        <taxon>Araneomorphae</taxon>
        <taxon>Entelegynae</taxon>
        <taxon>Araneoidea</taxon>
        <taxon>Araneidae</taxon>
        <taxon>Araneus</taxon>
    </lineage>
</organism>
<sequence>MTQRGQKRRAEETEEQRNRGLSDMTQRGQEKKAEETDEQRNSRLSGTAQRSQERRALENRRTKEWPIGCGVFHWKRFPLCNFCIPLCLTERVVGVFAAAGSRAVGLLEAVRPSWC</sequence>
<feature type="compositionally biased region" description="Basic and acidic residues" evidence="1">
    <location>
        <begin position="8"/>
        <end position="20"/>
    </location>
</feature>
<accession>A0A4Y2W0D8</accession>
<feature type="compositionally biased region" description="Basic and acidic residues" evidence="1">
    <location>
        <begin position="28"/>
        <end position="41"/>
    </location>
</feature>
<keyword evidence="4" id="KW-1185">Reference proteome</keyword>
<protein>
    <recommendedName>
        <fullName evidence="2">STPR domain-containing protein</fullName>
    </recommendedName>
</protein>
<evidence type="ECO:0000256" key="1">
    <source>
        <dbReference type="SAM" id="MobiDB-lite"/>
    </source>
</evidence>
<gene>
    <name evidence="3" type="ORF">AVEN_251651_1</name>
</gene>
<feature type="domain" description="STPR" evidence="2">
    <location>
        <begin position="1"/>
        <end position="59"/>
    </location>
</feature>
<reference evidence="3 4" key="1">
    <citation type="journal article" date="2019" name="Sci. Rep.">
        <title>Orb-weaving spider Araneus ventricosus genome elucidates the spidroin gene catalogue.</title>
        <authorList>
            <person name="Kono N."/>
            <person name="Nakamura H."/>
            <person name="Ohtoshi R."/>
            <person name="Moran D.A.P."/>
            <person name="Shinohara A."/>
            <person name="Yoshida Y."/>
            <person name="Fujiwara M."/>
            <person name="Mori M."/>
            <person name="Tomita M."/>
            <person name="Arakawa K."/>
        </authorList>
    </citation>
    <scope>NUCLEOTIDE SEQUENCE [LARGE SCALE GENOMIC DNA]</scope>
</reference>